<evidence type="ECO:0000313" key="5">
    <source>
        <dbReference type="EMBL" id="GAA0627817.1"/>
    </source>
</evidence>
<proteinExistence type="inferred from homology"/>
<evidence type="ECO:0000256" key="2">
    <source>
        <dbReference type="ARBA" id="ARBA00022729"/>
    </source>
</evidence>
<feature type="region of interest" description="Disordered" evidence="3">
    <location>
        <begin position="59"/>
        <end position="136"/>
    </location>
</feature>
<dbReference type="PANTHER" id="PTHR47235:SF1">
    <property type="entry name" value="BLR6548 PROTEIN"/>
    <property type="match status" value="1"/>
</dbReference>
<dbReference type="InterPro" id="IPR028081">
    <property type="entry name" value="Leu-bd"/>
</dbReference>
<reference evidence="5 6" key="1">
    <citation type="journal article" date="2019" name="Int. J. Syst. Evol. Microbiol.">
        <title>The Global Catalogue of Microorganisms (GCM) 10K type strain sequencing project: providing services to taxonomists for standard genome sequencing and annotation.</title>
        <authorList>
            <consortium name="The Broad Institute Genomics Platform"/>
            <consortium name="The Broad Institute Genome Sequencing Center for Infectious Disease"/>
            <person name="Wu L."/>
            <person name="Ma J."/>
        </authorList>
    </citation>
    <scope>NUCLEOTIDE SEQUENCE [LARGE SCALE GENOMIC DNA]</scope>
    <source>
        <strain evidence="5 6">JCM 10671</strain>
    </source>
</reference>
<keyword evidence="2" id="KW-0732">Signal</keyword>
<comment type="similarity">
    <text evidence="1">Belongs to the leucine-binding protein family.</text>
</comment>
<dbReference type="PROSITE" id="PS51257">
    <property type="entry name" value="PROKAR_LIPOPROTEIN"/>
    <property type="match status" value="1"/>
</dbReference>
<gene>
    <name evidence="5" type="ORF">GCM10009547_34270</name>
</gene>
<keyword evidence="6" id="KW-1185">Reference proteome</keyword>
<evidence type="ECO:0000259" key="4">
    <source>
        <dbReference type="Pfam" id="PF13458"/>
    </source>
</evidence>
<dbReference type="Gene3D" id="3.40.50.2300">
    <property type="match status" value="2"/>
</dbReference>
<dbReference type="InterPro" id="IPR028082">
    <property type="entry name" value="Peripla_BP_I"/>
</dbReference>
<protein>
    <recommendedName>
        <fullName evidence="4">Leucine-binding protein domain-containing protein</fullName>
    </recommendedName>
</protein>
<dbReference type="PANTHER" id="PTHR47235">
    <property type="entry name" value="BLR6548 PROTEIN"/>
    <property type="match status" value="1"/>
</dbReference>
<evidence type="ECO:0000256" key="1">
    <source>
        <dbReference type="ARBA" id="ARBA00010062"/>
    </source>
</evidence>
<dbReference type="EMBL" id="BAAAHE010000030">
    <property type="protein sequence ID" value="GAA0627817.1"/>
    <property type="molecule type" value="Genomic_DNA"/>
</dbReference>
<feature type="domain" description="Leucine-binding protein" evidence="4">
    <location>
        <begin position="140"/>
        <end position="447"/>
    </location>
</feature>
<dbReference type="SUPFAM" id="SSF53822">
    <property type="entry name" value="Periplasmic binding protein-like I"/>
    <property type="match status" value="1"/>
</dbReference>
<comment type="caution">
    <text evidence="5">The sequence shown here is derived from an EMBL/GenBank/DDBJ whole genome shotgun (WGS) entry which is preliminary data.</text>
</comment>
<organism evidence="5 6">
    <name type="scientific">Sporichthya brevicatena</name>
    <dbReference type="NCBI Taxonomy" id="171442"/>
    <lineage>
        <taxon>Bacteria</taxon>
        <taxon>Bacillati</taxon>
        <taxon>Actinomycetota</taxon>
        <taxon>Actinomycetes</taxon>
        <taxon>Sporichthyales</taxon>
        <taxon>Sporichthyaceae</taxon>
        <taxon>Sporichthya</taxon>
    </lineage>
</organism>
<evidence type="ECO:0000313" key="6">
    <source>
        <dbReference type="Proteomes" id="UP001500957"/>
    </source>
</evidence>
<dbReference type="RefSeq" id="WP_344606955.1">
    <property type="nucleotide sequence ID" value="NZ_BAAAHE010000030.1"/>
</dbReference>
<name>A0ABN1H377_9ACTN</name>
<dbReference type="Pfam" id="PF13458">
    <property type="entry name" value="Peripla_BP_6"/>
    <property type="match status" value="1"/>
</dbReference>
<accession>A0ABN1H377</accession>
<evidence type="ECO:0000256" key="3">
    <source>
        <dbReference type="SAM" id="MobiDB-lite"/>
    </source>
</evidence>
<sequence length="504" mass="51456">MKRSPARRRTFFSRGQRVATAWATLGLVVLTAGCGTQLEEERLAAVGNGYSAQVVPTLAPGQVPAGGEMTPADSGLAPPPPGTAPDSGSTGAVASRASGVGTGTAAPVPGGSPGRTKPAGGAPAAQTAGGGCTEPRKPLVIGQTLATSGLIGSTTGYLRQGMQMWAAAVNAAGGVQCHPVQVISLDDGSDSARVASNWNTLKARGMVAMVGAGEPITMGALRAQAERDKIPVIGGDLVDTAWFESEWVFPQGAPTAASYDGSLVEAARARTGAKTAGLIYCVEASICTAIKGNFPRSAETAGLGVGLMKAVSLTQSDFTAECQAMKDAKVDVLWLALDGSGVTRLGRSCDRLGYKPQLATMALAVPPAVAEDQVLRKATVYLASPTVPYSTTDTAGTAEFHAAAKRFAPSLKLDQSVMQGWSAGKLFEAAMAKVGDRARTGDVTTALILEGLWQLKSEKLGGLSPGVTFVKGKPASAPPCYYVLLLNANGVTAPLGSKLRCLKQ</sequence>
<dbReference type="Proteomes" id="UP001500957">
    <property type="component" value="Unassembled WGS sequence"/>
</dbReference>